<dbReference type="Proteomes" id="UP000296049">
    <property type="component" value="Unassembled WGS sequence"/>
</dbReference>
<dbReference type="AlphaFoldDB" id="R0JYF9"/>
<accession>R0JYF9</accession>
<gene>
    <name evidence="1" type="ORF">Anapl_14490</name>
</gene>
<evidence type="ECO:0000313" key="2">
    <source>
        <dbReference type="Proteomes" id="UP000296049"/>
    </source>
</evidence>
<reference evidence="2" key="1">
    <citation type="journal article" date="2013" name="Nat. Genet.">
        <title>The duck genome and transcriptome provide insight into an avian influenza virus reservoir species.</title>
        <authorList>
            <person name="Huang Y."/>
            <person name="Li Y."/>
            <person name="Burt D.W."/>
            <person name="Chen H."/>
            <person name="Zhang Y."/>
            <person name="Qian W."/>
            <person name="Kim H."/>
            <person name="Gan S."/>
            <person name="Zhao Y."/>
            <person name="Li J."/>
            <person name="Yi K."/>
            <person name="Feng H."/>
            <person name="Zhu P."/>
            <person name="Li B."/>
            <person name="Liu Q."/>
            <person name="Fairley S."/>
            <person name="Magor K.E."/>
            <person name="Du Z."/>
            <person name="Hu X."/>
            <person name="Goodman L."/>
            <person name="Tafer H."/>
            <person name="Vignal A."/>
            <person name="Lee T."/>
            <person name="Kim K.W."/>
            <person name="Sheng Z."/>
            <person name="An Y."/>
            <person name="Searle S."/>
            <person name="Herrero J."/>
            <person name="Groenen M.A."/>
            <person name="Crooijmans R.P."/>
            <person name="Faraut T."/>
            <person name="Cai Q."/>
            <person name="Webster R.G."/>
            <person name="Aldridge J.R."/>
            <person name="Warren W.C."/>
            <person name="Bartschat S."/>
            <person name="Kehr S."/>
            <person name="Marz M."/>
            <person name="Stadler P.F."/>
            <person name="Smith J."/>
            <person name="Kraus R.H."/>
            <person name="Zhao Y."/>
            <person name="Ren L."/>
            <person name="Fei J."/>
            <person name="Morisson M."/>
            <person name="Kaiser P."/>
            <person name="Griffin D.K."/>
            <person name="Rao M."/>
            <person name="Pitel F."/>
            <person name="Wang J."/>
            <person name="Li N."/>
        </authorList>
    </citation>
    <scope>NUCLEOTIDE SEQUENCE [LARGE SCALE GENOMIC DNA]</scope>
</reference>
<evidence type="ECO:0000313" key="1">
    <source>
        <dbReference type="EMBL" id="EOB02636.1"/>
    </source>
</evidence>
<sequence length="105" mass="11667">MLTHREKKISNRLVKTTQFISASKCMSTCFLGTQQGATELQANSWQGTQASEESCPQELKIHIILQNIPFQVIQEDWIKAPKLKTISKSSTTCSQATLKALAAQD</sequence>
<organism evidence="1 2">
    <name type="scientific">Anas platyrhynchos</name>
    <name type="common">Mallard</name>
    <name type="synonym">Anas boschas</name>
    <dbReference type="NCBI Taxonomy" id="8839"/>
    <lineage>
        <taxon>Eukaryota</taxon>
        <taxon>Metazoa</taxon>
        <taxon>Chordata</taxon>
        <taxon>Craniata</taxon>
        <taxon>Vertebrata</taxon>
        <taxon>Euteleostomi</taxon>
        <taxon>Archelosauria</taxon>
        <taxon>Archosauria</taxon>
        <taxon>Dinosauria</taxon>
        <taxon>Saurischia</taxon>
        <taxon>Theropoda</taxon>
        <taxon>Coelurosauria</taxon>
        <taxon>Aves</taxon>
        <taxon>Neognathae</taxon>
        <taxon>Galloanserae</taxon>
        <taxon>Anseriformes</taxon>
        <taxon>Anatidae</taxon>
        <taxon>Anatinae</taxon>
        <taxon>Anas</taxon>
    </lineage>
</organism>
<name>R0JYF9_ANAPL</name>
<protein>
    <submittedName>
        <fullName evidence="1">Uncharacterized protein</fullName>
    </submittedName>
</protein>
<keyword evidence="2" id="KW-1185">Reference proteome</keyword>
<dbReference type="EMBL" id="KB742939">
    <property type="protein sequence ID" value="EOB02636.1"/>
    <property type="molecule type" value="Genomic_DNA"/>
</dbReference>
<proteinExistence type="predicted"/>